<feature type="binding site" evidence="15">
    <location>
        <position position="144"/>
    </location>
    <ligand>
        <name>FAD</name>
        <dbReference type="ChEBI" id="CHEBI:57692"/>
    </ligand>
</feature>
<keyword evidence="4 15" id="KW-0285">Flavoprotein</keyword>
<comment type="similarity">
    <text evidence="3 16">Belongs to the flavoprotein pyridine nucleotide cytochrome reductase family.</text>
</comment>
<dbReference type="InterPro" id="IPR001709">
    <property type="entry name" value="Flavoprot_Pyr_Nucl_cyt_Rdtase"/>
</dbReference>
<dbReference type="RefSeq" id="XP_040689956.1">
    <property type="nucleotide sequence ID" value="XM_040834770.1"/>
</dbReference>
<feature type="binding site" evidence="15">
    <location>
        <position position="129"/>
    </location>
    <ligand>
        <name>FAD</name>
        <dbReference type="ChEBI" id="CHEBI:57692"/>
    </ligand>
</feature>
<comment type="function">
    <text evidence="13">May mediate the reduction of outer membrane cytochrome b5.</text>
</comment>
<dbReference type="Gene3D" id="2.40.30.10">
    <property type="entry name" value="Translation factors"/>
    <property type="match status" value="1"/>
</dbReference>
<dbReference type="GeneID" id="63750618"/>
<name>A0A1L9RMV3_ASPWE</name>
<feature type="binding site" evidence="15">
    <location>
        <position position="195"/>
    </location>
    <ligand>
        <name>FAD</name>
        <dbReference type="ChEBI" id="CHEBI:57692"/>
    </ligand>
</feature>
<evidence type="ECO:0000256" key="6">
    <source>
        <dbReference type="ARBA" id="ARBA00022787"/>
    </source>
</evidence>
<dbReference type="CDD" id="cd06183">
    <property type="entry name" value="cyt_b5_reduct_like"/>
    <property type="match status" value="1"/>
</dbReference>
<keyword evidence="19" id="KW-1185">Reference proteome</keyword>
<protein>
    <recommendedName>
        <fullName evidence="16">NADH-cytochrome b5 reductase</fullName>
        <ecNumber evidence="16">1.6.2.2</ecNumber>
    </recommendedName>
</protein>
<dbReference type="InterPro" id="IPR017938">
    <property type="entry name" value="Riboflavin_synthase-like_b-brl"/>
</dbReference>
<evidence type="ECO:0000259" key="17">
    <source>
        <dbReference type="PROSITE" id="PS51384"/>
    </source>
</evidence>
<dbReference type="GO" id="GO:0005741">
    <property type="term" value="C:mitochondrial outer membrane"/>
    <property type="evidence" value="ECO:0007669"/>
    <property type="project" value="UniProtKB-SubCell"/>
</dbReference>
<evidence type="ECO:0000256" key="5">
    <source>
        <dbReference type="ARBA" id="ARBA00022692"/>
    </source>
</evidence>
<dbReference type="InterPro" id="IPR001433">
    <property type="entry name" value="OxRdtase_FAD/NAD-bd"/>
</dbReference>
<evidence type="ECO:0000256" key="11">
    <source>
        <dbReference type="ARBA" id="ARBA00023128"/>
    </source>
</evidence>
<evidence type="ECO:0000256" key="3">
    <source>
        <dbReference type="ARBA" id="ARBA00006105"/>
    </source>
</evidence>
<dbReference type="STRING" id="1073089.A0A1L9RMV3"/>
<dbReference type="GO" id="GO:0005783">
    <property type="term" value="C:endoplasmic reticulum"/>
    <property type="evidence" value="ECO:0007669"/>
    <property type="project" value="TreeGrafter"/>
</dbReference>
<keyword evidence="8" id="KW-1133">Transmembrane helix</keyword>
<organism evidence="18 19">
    <name type="scientific">Aspergillus wentii DTO 134E9</name>
    <dbReference type="NCBI Taxonomy" id="1073089"/>
    <lineage>
        <taxon>Eukaryota</taxon>
        <taxon>Fungi</taxon>
        <taxon>Dikarya</taxon>
        <taxon>Ascomycota</taxon>
        <taxon>Pezizomycotina</taxon>
        <taxon>Eurotiomycetes</taxon>
        <taxon>Eurotiomycetidae</taxon>
        <taxon>Eurotiales</taxon>
        <taxon>Aspergillaceae</taxon>
        <taxon>Aspergillus</taxon>
        <taxon>Aspergillus subgen. Cremei</taxon>
    </lineage>
</organism>
<keyword evidence="9 16" id="KW-0560">Oxidoreductase</keyword>
<keyword evidence="12" id="KW-0472">Membrane</keyword>
<evidence type="ECO:0000256" key="7">
    <source>
        <dbReference type="ARBA" id="ARBA00022827"/>
    </source>
</evidence>
<dbReference type="PANTHER" id="PTHR19370:SF178">
    <property type="entry name" value="CYTOCHROME-B5 REDUCTASE"/>
    <property type="match status" value="1"/>
</dbReference>
<feature type="binding site" evidence="15">
    <location>
        <position position="127"/>
    </location>
    <ligand>
        <name>FAD</name>
        <dbReference type="ChEBI" id="CHEBI:57692"/>
    </ligand>
</feature>
<dbReference type="GO" id="GO:0090524">
    <property type="term" value="F:cytochrome-b5 reductase activity, acting on NADH"/>
    <property type="evidence" value="ECO:0007669"/>
    <property type="project" value="UniProtKB-EC"/>
</dbReference>
<evidence type="ECO:0000256" key="13">
    <source>
        <dbReference type="ARBA" id="ARBA00037464"/>
    </source>
</evidence>
<dbReference type="PROSITE" id="PS51384">
    <property type="entry name" value="FAD_FR"/>
    <property type="match status" value="1"/>
</dbReference>
<dbReference type="FunFam" id="3.40.50.80:FF:000009">
    <property type="entry name" value="NADH-cytochrome b5 reductase"/>
    <property type="match status" value="1"/>
</dbReference>
<dbReference type="PRINTS" id="PR00406">
    <property type="entry name" value="CYTB5RDTASE"/>
</dbReference>
<keyword evidence="10 16" id="KW-0520">NAD</keyword>
<comment type="cofactor">
    <cofactor evidence="1 15 16">
        <name>FAD</name>
        <dbReference type="ChEBI" id="CHEBI:57692"/>
    </cofactor>
</comment>
<comment type="catalytic activity">
    <reaction evidence="14 16">
        <text>2 Fe(III)-[cytochrome b5] + NADH = 2 Fe(II)-[cytochrome b5] + NAD(+) + H(+)</text>
        <dbReference type="Rhea" id="RHEA:46680"/>
        <dbReference type="Rhea" id="RHEA-COMP:10438"/>
        <dbReference type="Rhea" id="RHEA-COMP:10439"/>
        <dbReference type="ChEBI" id="CHEBI:15378"/>
        <dbReference type="ChEBI" id="CHEBI:29033"/>
        <dbReference type="ChEBI" id="CHEBI:29034"/>
        <dbReference type="ChEBI" id="CHEBI:57540"/>
        <dbReference type="ChEBI" id="CHEBI:57945"/>
        <dbReference type="EC" id="1.6.2.2"/>
    </reaction>
</comment>
<evidence type="ECO:0000256" key="1">
    <source>
        <dbReference type="ARBA" id="ARBA00001974"/>
    </source>
</evidence>
<dbReference type="FunFam" id="2.40.30.10:FF:000032">
    <property type="entry name" value="NADH-cytochrome b5 reductase"/>
    <property type="match status" value="1"/>
</dbReference>
<comment type="subcellular location">
    <subcellularLocation>
        <location evidence="2">Mitochondrion outer membrane</location>
        <topology evidence="2">Single-pass membrane protein</topology>
    </subcellularLocation>
</comment>
<keyword evidence="5" id="KW-0812">Transmembrane</keyword>
<feature type="domain" description="FAD-binding FR-type" evidence="17">
    <location>
        <begin position="75"/>
        <end position="178"/>
    </location>
</feature>
<evidence type="ECO:0000256" key="4">
    <source>
        <dbReference type="ARBA" id="ARBA00022630"/>
    </source>
</evidence>
<dbReference type="VEuPathDB" id="FungiDB:ASPWEDRAFT_37856"/>
<feature type="binding site" evidence="15">
    <location>
        <position position="146"/>
    </location>
    <ligand>
        <name>FAD</name>
        <dbReference type="ChEBI" id="CHEBI:57692"/>
    </ligand>
</feature>
<sequence length="307" mass="34385">MNNLNINSTFWSGFTVASAAQISLTVGVAMWISTKLDVQQEFTHYTSHRPCSSSRLMPLPKGAVEKKQPDILNPARWKPFVLTAKQSLSSNVYKLVFGLPRPDDLLNLPIGQHISLRAKVNGKDVMRSYTPVSNHTDPGRVELLVKVYPNGLLTRYLEDMTVGQSIDVRGPKGAMRYSRQYAGFIGMVAGGTGITPMYQLIRAICEDEEDTTRVSLLYANNTEGDILLRKELDGFARQFANKFQVKYVLSTPEKVDWDGYRGYVNGEMIGKHLKEVGRADRKMMLCGPPPMVNAMKKLLDGEDIFVF</sequence>
<dbReference type="InterPro" id="IPR039261">
    <property type="entry name" value="FNR_nucleotide-bd"/>
</dbReference>
<dbReference type="EMBL" id="KV878211">
    <property type="protein sequence ID" value="OJJ36280.1"/>
    <property type="molecule type" value="Genomic_DNA"/>
</dbReference>
<dbReference type="InterPro" id="IPR008333">
    <property type="entry name" value="Cbr1-like_FAD-bd_dom"/>
</dbReference>
<evidence type="ECO:0000256" key="2">
    <source>
        <dbReference type="ARBA" id="ARBA00004572"/>
    </source>
</evidence>
<dbReference type="PANTHER" id="PTHR19370">
    <property type="entry name" value="NADH-CYTOCHROME B5 REDUCTASE"/>
    <property type="match status" value="1"/>
</dbReference>
<dbReference type="InterPro" id="IPR017927">
    <property type="entry name" value="FAD-bd_FR_type"/>
</dbReference>
<dbReference type="InterPro" id="IPR001834">
    <property type="entry name" value="CBR-like"/>
</dbReference>
<dbReference type="Pfam" id="PF00970">
    <property type="entry name" value="FAD_binding_6"/>
    <property type="match status" value="1"/>
</dbReference>
<dbReference type="PRINTS" id="PR00371">
    <property type="entry name" value="FPNCR"/>
</dbReference>
<keyword evidence="6" id="KW-1000">Mitochondrion outer membrane</keyword>
<dbReference type="EC" id="1.6.2.2" evidence="16"/>
<evidence type="ECO:0000256" key="14">
    <source>
        <dbReference type="ARBA" id="ARBA00047682"/>
    </source>
</evidence>
<gene>
    <name evidence="18" type="ORF">ASPWEDRAFT_37856</name>
</gene>
<evidence type="ECO:0000313" key="19">
    <source>
        <dbReference type="Proteomes" id="UP000184383"/>
    </source>
</evidence>
<dbReference type="SUPFAM" id="SSF52343">
    <property type="entry name" value="Ferredoxin reductase-like, C-terminal NADP-linked domain"/>
    <property type="match status" value="1"/>
</dbReference>
<dbReference type="Gene3D" id="3.40.50.80">
    <property type="entry name" value="Nucleotide-binding domain of ferredoxin-NADP reductase (FNR) module"/>
    <property type="match status" value="1"/>
</dbReference>
<evidence type="ECO:0000313" key="18">
    <source>
        <dbReference type="EMBL" id="OJJ36280.1"/>
    </source>
</evidence>
<dbReference type="Proteomes" id="UP000184383">
    <property type="component" value="Unassembled WGS sequence"/>
</dbReference>
<evidence type="ECO:0000256" key="15">
    <source>
        <dbReference type="PIRSR" id="PIRSR601834-1"/>
    </source>
</evidence>
<proteinExistence type="inferred from homology"/>
<dbReference type="SUPFAM" id="SSF63380">
    <property type="entry name" value="Riboflavin synthase domain-like"/>
    <property type="match status" value="1"/>
</dbReference>
<dbReference type="AlphaFoldDB" id="A0A1L9RMV3"/>
<evidence type="ECO:0000256" key="10">
    <source>
        <dbReference type="ARBA" id="ARBA00023027"/>
    </source>
</evidence>
<evidence type="ECO:0000256" key="12">
    <source>
        <dbReference type="ARBA" id="ARBA00023136"/>
    </source>
</evidence>
<evidence type="ECO:0000256" key="9">
    <source>
        <dbReference type="ARBA" id="ARBA00023002"/>
    </source>
</evidence>
<accession>A0A1L9RMV3</accession>
<dbReference type="OrthoDB" id="260519at2759"/>
<evidence type="ECO:0000256" key="16">
    <source>
        <dbReference type="RuleBase" id="RU361226"/>
    </source>
</evidence>
<evidence type="ECO:0000256" key="8">
    <source>
        <dbReference type="ARBA" id="ARBA00022989"/>
    </source>
</evidence>
<keyword evidence="7 15" id="KW-0274">FAD</keyword>
<dbReference type="Pfam" id="PF00175">
    <property type="entry name" value="NAD_binding_1"/>
    <property type="match status" value="1"/>
</dbReference>
<keyword evidence="11" id="KW-0496">Mitochondrion</keyword>
<reference evidence="19" key="1">
    <citation type="journal article" date="2017" name="Genome Biol.">
        <title>Comparative genomics reveals high biological diversity and specific adaptations in the industrially and medically important fungal genus Aspergillus.</title>
        <authorList>
            <person name="de Vries R.P."/>
            <person name="Riley R."/>
            <person name="Wiebenga A."/>
            <person name="Aguilar-Osorio G."/>
            <person name="Amillis S."/>
            <person name="Uchima C.A."/>
            <person name="Anderluh G."/>
            <person name="Asadollahi M."/>
            <person name="Askin M."/>
            <person name="Barry K."/>
            <person name="Battaglia E."/>
            <person name="Bayram O."/>
            <person name="Benocci T."/>
            <person name="Braus-Stromeyer S.A."/>
            <person name="Caldana C."/>
            <person name="Canovas D."/>
            <person name="Cerqueira G.C."/>
            <person name="Chen F."/>
            <person name="Chen W."/>
            <person name="Choi C."/>
            <person name="Clum A."/>
            <person name="Dos Santos R.A."/>
            <person name="Damasio A.R."/>
            <person name="Diallinas G."/>
            <person name="Emri T."/>
            <person name="Fekete E."/>
            <person name="Flipphi M."/>
            <person name="Freyberg S."/>
            <person name="Gallo A."/>
            <person name="Gournas C."/>
            <person name="Habgood R."/>
            <person name="Hainaut M."/>
            <person name="Harispe M.L."/>
            <person name="Henrissat B."/>
            <person name="Hilden K.S."/>
            <person name="Hope R."/>
            <person name="Hossain A."/>
            <person name="Karabika E."/>
            <person name="Karaffa L."/>
            <person name="Karanyi Z."/>
            <person name="Krasevec N."/>
            <person name="Kuo A."/>
            <person name="Kusch H."/>
            <person name="LaButti K."/>
            <person name="Lagendijk E.L."/>
            <person name="Lapidus A."/>
            <person name="Levasseur A."/>
            <person name="Lindquist E."/>
            <person name="Lipzen A."/>
            <person name="Logrieco A.F."/>
            <person name="MacCabe A."/>
            <person name="Maekelae M.R."/>
            <person name="Malavazi I."/>
            <person name="Melin P."/>
            <person name="Meyer V."/>
            <person name="Mielnichuk N."/>
            <person name="Miskei M."/>
            <person name="Molnar A.P."/>
            <person name="Mule G."/>
            <person name="Ngan C.Y."/>
            <person name="Orejas M."/>
            <person name="Orosz E."/>
            <person name="Ouedraogo J.P."/>
            <person name="Overkamp K.M."/>
            <person name="Park H.-S."/>
            <person name="Perrone G."/>
            <person name="Piumi F."/>
            <person name="Punt P.J."/>
            <person name="Ram A.F."/>
            <person name="Ramon A."/>
            <person name="Rauscher S."/>
            <person name="Record E."/>
            <person name="Riano-Pachon D.M."/>
            <person name="Robert V."/>
            <person name="Roehrig J."/>
            <person name="Ruller R."/>
            <person name="Salamov A."/>
            <person name="Salih N.S."/>
            <person name="Samson R.A."/>
            <person name="Sandor E."/>
            <person name="Sanguinetti M."/>
            <person name="Schuetze T."/>
            <person name="Sepcic K."/>
            <person name="Shelest E."/>
            <person name="Sherlock G."/>
            <person name="Sophianopoulou V."/>
            <person name="Squina F.M."/>
            <person name="Sun H."/>
            <person name="Susca A."/>
            <person name="Todd R.B."/>
            <person name="Tsang A."/>
            <person name="Unkles S.E."/>
            <person name="van de Wiele N."/>
            <person name="van Rossen-Uffink D."/>
            <person name="Oliveira J.V."/>
            <person name="Vesth T.C."/>
            <person name="Visser J."/>
            <person name="Yu J.-H."/>
            <person name="Zhou M."/>
            <person name="Andersen M.R."/>
            <person name="Archer D.B."/>
            <person name="Baker S.E."/>
            <person name="Benoit I."/>
            <person name="Brakhage A.A."/>
            <person name="Braus G.H."/>
            <person name="Fischer R."/>
            <person name="Frisvad J.C."/>
            <person name="Goldman G.H."/>
            <person name="Houbraken J."/>
            <person name="Oakley B."/>
            <person name="Pocsi I."/>
            <person name="Scazzocchio C."/>
            <person name="Seiboth B."/>
            <person name="vanKuyk P.A."/>
            <person name="Wortman J."/>
            <person name="Dyer P.S."/>
            <person name="Grigoriev I.V."/>
        </authorList>
    </citation>
    <scope>NUCLEOTIDE SEQUENCE [LARGE SCALE GENOMIC DNA]</scope>
    <source>
        <strain evidence="19">DTO 134E9</strain>
    </source>
</reference>